<dbReference type="GO" id="GO:0015074">
    <property type="term" value="P:DNA integration"/>
    <property type="evidence" value="ECO:0007669"/>
    <property type="project" value="InterPro"/>
</dbReference>
<dbReference type="EMBL" id="CM035432">
    <property type="protein sequence ID" value="KAH7294491.1"/>
    <property type="molecule type" value="Genomic_DNA"/>
</dbReference>
<organism evidence="2 3">
    <name type="scientific">Ceratopteris richardii</name>
    <name type="common">Triangle waterfern</name>
    <dbReference type="NCBI Taxonomy" id="49495"/>
    <lineage>
        <taxon>Eukaryota</taxon>
        <taxon>Viridiplantae</taxon>
        <taxon>Streptophyta</taxon>
        <taxon>Embryophyta</taxon>
        <taxon>Tracheophyta</taxon>
        <taxon>Polypodiopsida</taxon>
        <taxon>Polypodiidae</taxon>
        <taxon>Polypodiales</taxon>
        <taxon>Pteridineae</taxon>
        <taxon>Pteridaceae</taxon>
        <taxon>Parkerioideae</taxon>
        <taxon>Ceratopteris</taxon>
    </lineage>
</organism>
<dbReference type="OrthoDB" id="1936587at2759"/>
<dbReference type="InterPro" id="IPR001584">
    <property type="entry name" value="Integrase_cat-core"/>
</dbReference>
<feature type="domain" description="Integrase catalytic" evidence="1">
    <location>
        <begin position="1"/>
        <end position="143"/>
    </location>
</feature>
<dbReference type="Proteomes" id="UP000825935">
    <property type="component" value="Chromosome 27"/>
</dbReference>
<accession>A0A8T2RF04</accession>
<comment type="caution">
    <text evidence="2">The sequence shown here is derived from an EMBL/GenBank/DDBJ whole genome shotgun (WGS) entry which is preliminary data.</text>
</comment>
<dbReference type="PANTHER" id="PTHR37984:SF5">
    <property type="entry name" value="PROTEIN NYNRIN-LIKE"/>
    <property type="match status" value="1"/>
</dbReference>
<gene>
    <name evidence="2" type="ORF">KP509_27G003100</name>
</gene>
<dbReference type="PROSITE" id="PS50994">
    <property type="entry name" value="INTEGRASE"/>
    <property type="match status" value="1"/>
</dbReference>
<dbReference type="SUPFAM" id="SSF53098">
    <property type="entry name" value="Ribonuclease H-like"/>
    <property type="match status" value="1"/>
</dbReference>
<protein>
    <recommendedName>
        <fullName evidence="1">Integrase catalytic domain-containing protein</fullName>
    </recommendedName>
</protein>
<reference evidence="2 3" key="1">
    <citation type="submission" date="2021-08" db="EMBL/GenBank/DDBJ databases">
        <title>WGS assembly of Ceratopteris richardii.</title>
        <authorList>
            <person name="Marchant D.B."/>
            <person name="Chen G."/>
            <person name="Jenkins J."/>
            <person name="Shu S."/>
            <person name="Leebens-Mack J."/>
            <person name="Grimwood J."/>
            <person name="Schmutz J."/>
            <person name="Soltis P."/>
            <person name="Soltis D."/>
            <person name="Chen Z.-H."/>
        </authorList>
    </citation>
    <scope>NUCLEOTIDE SEQUENCE [LARGE SCALE GENOMIC DNA]</scope>
    <source>
        <strain evidence="2">Whitten #5841</strain>
        <tissue evidence="2">Leaf</tissue>
    </source>
</reference>
<evidence type="ECO:0000313" key="2">
    <source>
        <dbReference type="EMBL" id="KAH7294491.1"/>
    </source>
</evidence>
<dbReference type="InterPro" id="IPR036397">
    <property type="entry name" value="RNaseH_sf"/>
</dbReference>
<dbReference type="AlphaFoldDB" id="A0A8T2RF04"/>
<name>A0A8T2RF04_CERRI</name>
<keyword evidence="3" id="KW-1185">Reference proteome</keyword>
<evidence type="ECO:0000313" key="3">
    <source>
        <dbReference type="Proteomes" id="UP000825935"/>
    </source>
</evidence>
<proteinExistence type="predicted"/>
<dbReference type="InterPro" id="IPR012337">
    <property type="entry name" value="RNaseH-like_sf"/>
</dbReference>
<sequence length="297" mass="34757">MPKGIDKMRYIVLAREDLTNHVEGRALRSKTTYNVCKFLLEDVISRFGYIEKVVANRGELNVREAKEFFERHGIRLSLTTAYNPEANGKIERGHPPIVKAISKACNGDIKQWPKFLPFALWADRMTCTCTTGYMPTELMYCQKSLFPIQSHISAWSNWPWSENMSTDDFLSLRIKQLEQESRMKNKHYFYKTHRLRPKPIEVGDWVLIYDSTFDSQYDAHKKLTQQWFGPYIVSKVNNNGTYALCELNGVALKTLIAGKRIKLFKKRDNNESIHIWRFILVTRLSYINMHMYPVSKA</sequence>
<dbReference type="Gene3D" id="3.30.420.10">
    <property type="entry name" value="Ribonuclease H-like superfamily/Ribonuclease H"/>
    <property type="match status" value="1"/>
</dbReference>
<dbReference type="GO" id="GO:0003676">
    <property type="term" value="F:nucleic acid binding"/>
    <property type="evidence" value="ECO:0007669"/>
    <property type="project" value="InterPro"/>
</dbReference>
<dbReference type="PANTHER" id="PTHR37984">
    <property type="entry name" value="PROTEIN CBG26694"/>
    <property type="match status" value="1"/>
</dbReference>
<evidence type="ECO:0000259" key="1">
    <source>
        <dbReference type="PROSITE" id="PS50994"/>
    </source>
</evidence>
<dbReference type="InterPro" id="IPR050951">
    <property type="entry name" value="Retrovirus_Pol_polyprotein"/>
</dbReference>